<keyword evidence="2" id="KW-1185">Reference proteome</keyword>
<proteinExistence type="predicted"/>
<organism evidence="1 2">
    <name type="scientific">Stephania cephalantha</name>
    <dbReference type="NCBI Taxonomy" id="152367"/>
    <lineage>
        <taxon>Eukaryota</taxon>
        <taxon>Viridiplantae</taxon>
        <taxon>Streptophyta</taxon>
        <taxon>Embryophyta</taxon>
        <taxon>Tracheophyta</taxon>
        <taxon>Spermatophyta</taxon>
        <taxon>Magnoliopsida</taxon>
        <taxon>Ranunculales</taxon>
        <taxon>Menispermaceae</taxon>
        <taxon>Menispermoideae</taxon>
        <taxon>Cissampelideae</taxon>
        <taxon>Stephania</taxon>
    </lineage>
</organism>
<evidence type="ECO:0000313" key="1">
    <source>
        <dbReference type="EMBL" id="KAK9148231.1"/>
    </source>
</evidence>
<evidence type="ECO:0000313" key="2">
    <source>
        <dbReference type="Proteomes" id="UP001419268"/>
    </source>
</evidence>
<accession>A0AAP0K974</accession>
<comment type="caution">
    <text evidence="1">The sequence shown here is derived from an EMBL/GenBank/DDBJ whole genome shotgun (WGS) entry which is preliminary data.</text>
</comment>
<sequence>MEENSEKCRFMEECEKLKEANSMLKETHEIEIHKGILAHKASQDYRTELKDFMIENDDFLITNGWNKYVTHLRLKYPIIDEEAKDPDSLDVEQDDGTATTI</sequence>
<dbReference type="Proteomes" id="UP001419268">
    <property type="component" value="Unassembled WGS sequence"/>
</dbReference>
<name>A0AAP0K974_9MAGN</name>
<dbReference type="EMBL" id="JBBNAG010000003">
    <property type="protein sequence ID" value="KAK9148231.1"/>
    <property type="molecule type" value="Genomic_DNA"/>
</dbReference>
<reference evidence="1 2" key="1">
    <citation type="submission" date="2024-01" db="EMBL/GenBank/DDBJ databases">
        <title>Genome assemblies of Stephania.</title>
        <authorList>
            <person name="Yang L."/>
        </authorList>
    </citation>
    <scope>NUCLEOTIDE SEQUENCE [LARGE SCALE GENOMIC DNA]</scope>
    <source>
        <strain evidence="1">JXDWG</strain>
        <tissue evidence="1">Leaf</tissue>
    </source>
</reference>
<protein>
    <submittedName>
        <fullName evidence="1">Uncharacterized protein</fullName>
    </submittedName>
</protein>
<gene>
    <name evidence="1" type="ORF">Scep_006988</name>
</gene>
<dbReference type="AlphaFoldDB" id="A0AAP0K974"/>